<reference evidence="1" key="1">
    <citation type="submission" date="2021-12" db="EMBL/GenBank/DDBJ databases">
        <authorList>
            <person name="King R."/>
        </authorList>
    </citation>
    <scope>NUCLEOTIDE SEQUENCE</scope>
</reference>
<dbReference type="EMBL" id="OU963867">
    <property type="protein sequence ID" value="CAH0391620.1"/>
    <property type="molecule type" value="Genomic_DNA"/>
</dbReference>
<dbReference type="AlphaFoldDB" id="A0A9P0F4H0"/>
<proteinExistence type="predicted"/>
<accession>A0A9P0F4H0</accession>
<sequence>MNNIKDEALREEAIFNALKAEKIQTKQAHIANGKLSAGVRTNNDEVEDKTIEQIAHGQASWMNNIKDEALREEAIFNALKAEKIQTKQAHIENGKLSAGVRQLESVVNKVLPVLAIRQKIEVFEVRYGLDLRSVPDNVKFKGIPGNYIFHTKTCLAIFNKTENAGVKRVIKLLKDENLTVEQFCDVLGYFFVFASENIHIPRMEPYTEEDILQSLNYLNIRDPATTKAVLVLWNSV</sequence>
<dbReference type="Proteomes" id="UP001152759">
    <property type="component" value="Chromosome 6"/>
</dbReference>
<evidence type="ECO:0000313" key="2">
    <source>
        <dbReference type="Proteomes" id="UP001152759"/>
    </source>
</evidence>
<evidence type="ECO:0000313" key="1">
    <source>
        <dbReference type="EMBL" id="CAH0391620.1"/>
    </source>
</evidence>
<organism evidence="1 2">
    <name type="scientific">Bemisia tabaci</name>
    <name type="common">Sweetpotato whitefly</name>
    <name type="synonym">Aleurodes tabaci</name>
    <dbReference type="NCBI Taxonomy" id="7038"/>
    <lineage>
        <taxon>Eukaryota</taxon>
        <taxon>Metazoa</taxon>
        <taxon>Ecdysozoa</taxon>
        <taxon>Arthropoda</taxon>
        <taxon>Hexapoda</taxon>
        <taxon>Insecta</taxon>
        <taxon>Pterygota</taxon>
        <taxon>Neoptera</taxon>
        <taxon>Paraneoptera</taxon>
        <taxon>Hemiptera</taxon>
        <taxon>Sternorrhyncha</taxon>
        <taxon>Aleyrodoidea</taxon>
        <taxon>Aleyrodidae</taxon>
        <taxon>Aleyrodinae</taxon>
        <taxon>Bemisia</taxon>
    </lineage>
</organism>
<protein>
    <submittedName>
        <fullName evidence="1">Uncharacterized protein</fullName>
    </submittedName>
</protein>
<gene>
    <name evidence="1" type="ORF">BEMITA_LOCUS10219</name>
</gene>
<keyword evidence="2" id="KW-1185">Reference proteome</keyword>
<name>A0A9P0F4H0_BEMTA</name>